<dbReference type="EMBL" id="LR796432">
    <property type="protein sequence ID" value="CAB4144045.1"/>
    <property type="molecule type" value="Genomic_DNA"/>
</dbReference>
<feature type="region of interest" description="Disordered" evidence="1">
    <location>
        <begin position="909"/>
        <end position="971"/>
    </location>
</feature>
<feature type="region of interest" description="Disordered" evidence="1">
    <location>
        <begin position="1"/>
        <end position="57"/>
    </location>
</feature>
<evidence type="ECO:0000256" key="1">
    <source>
        <dbReference type="SAM" id="MobiDB-lite"/>
    </source>
</evidence>
<accession>A0A6J5MAI2</accession>
<proteinExistence type="predicted"/>
<feature type="domain" description="Cell wall hydrolase SleB" evidence="2">
    <location>
        <begin position="1005"/>
        <end position="1095"/>
    </location>
</feature>
<dbReference type="GO" id="GO:0016787">
    <property type="term" value="F:hydrolase activity"/>
    <property type="evidence" value="ECO:0007669"/>
    <property type="project" value="UniProtKB-KW"/>
</dbReference>
<gene>
    <name evidence="3" type="ORF">UFOVP468_6</name>
</gene>
<feature type="compositionally biased region" description="Low complexity" evidence="1">
    <location>
        <begin position="14"/>
        <end position="36"/>
    </location>
</feature>
<evidence type="ECO:0000313" key="3">
    <source>
        <dbReference type="EMBL" id="CAB4144045.1"/>
    </source>
</evidence>
<keyword evidence="3" id="KW-0378">Hydrolase</keyword>
<sequence length="1112" mass="117677">MAGMFDDLIPVKPPSAATPKAPTARAPSRPATSAPRQQGTLDTPIDLTEENKASIKPGEYFRFRGKVYQQKSGAGAPGAKPAPKPQYKTDPFGVAARGAMRSALPTLVGVGAGTAMGVATGLETGPGALVTGIAGGVIGGTAAYKAQEEYWKKHPNVARFMGQSPEQQAADIAAHKNVALASEYAPGFLTGRPFTSAAPTKVGANIIQRGLASTAGRNAASGVFGGGFEAGRETLMGEKLDPKAIAIAAGAGATQGRGWGGTKLGGLRIPEAKVDTPLEREVRRTAPYKTTAPPSSAQGATLQAAGIEPVPLDVMPERQQHAVREASLATQDSRALAARYAADTTGALPSEGAPIVERLTPGDTRTTRQAEADVGTERSGAQRDVYGTPVRPGEATGEFARQAAQERETERLDLDKVYDTARSKGNADLEVLDPNDPNSGWTDPTDEQIKEFGITEPSIINAKTSEVRPIKGSGPLGVAEVAAAMRTGTGSISRSRPGDVAGTLNVIDEVANKPYPTAEDFLGWRKDLTDLSDNYRGQPEGNAARKARNALDEQIDALDAAGRFLGDPDVIKTWRAAHAQRRAFGTKWEGGSILETITEPRYVDGKWTTAIDPEVAANAIAGTGKQRGKIISNLNTVRDHVGADSPTWDGIRRELLQREMGFNPDDPNNVKKLTDWARNNPDVADILMTPADRAAVRRAEGTLAGTSGREGALKLGTSLLSKDTVLVDVTDAIGGMSNAQLRDARVAARQALRNAFDTPQASAEMLSRVNTSPDVQAKIRALFGAEADELLRTAGALVKRYNLAESMTPPPLKGEITPIDVAAEAARAGARASPLGAASIVAKWIARTWRGISDTEAESIVRDALDPAKTEATKAFLRKRYGEGAAASIFGRIRSGLQHNEPGMRVIRRGLVPLAGPDVTTPEQEDKKEAPASEESETAPVSNKGMFDDLLPPEPPTAEDEARADEGTATSKVPAETVSFVSSLTPQQAKALAIVGEASSNVVEMRGVAHVLENREQNPNRFGNSIYSILTDGEFDAFKVAPEELQKLMSSPRYARALRIVANIEAGKDEDPTGGATHFLAPRLMQKKGYKTPTWAKTGGLNLGQSRFFVAE</sequence>
<reference evidence="3" key="1">
    <citation type="submission" date="2020-04" db="EMBL/GenBank/DDBJ databases">
        <authorList>
            <person name="Chiriac C."/>
            <person name="Salcher M."/>
            <person name="Ghai R."/>
            <person name="Kavagutti S V."/>
        </authorList>
    </citation>
    <scope>NUCLEOTIDE SEQUENCE</scope>
</reference>
<evidence type="ECO:0000259" key="2">
    <source>
        <dbReference type="Pfam" id="PF07486"/>
    </source>
</evidence>
<dbReference type="InterPro" id="IPR011105">
    <property type="entry name" value="Cell_wall_hydrolase_SleB"/>
</dbReference>
<protein>
    <submittedName>
        <fullName evidence="3">Cell wall hydrolase, SleB</fullName>
    </submittedName>
</protein>
<feature type="region of interest" description="Disordered" evidence="1">
    <location>
        <begin position="364"/>
        <end position="394"/>
    </location>
</feature>
<organism evidence="3">
    <name type="scientific">uncultured Caudovirales phage</name>
    <dbReference type="NCBI Taxonomy" id="2100421"/>
    <lineage>
        <taxon>Viruses</taxon>
        <taxon>Duplodnaviria</taxon>
        <taxon>Heunggongvirae</taxon>
        <taxon>Uroviricota</taxon>
        <taxon>Caudoviricetes</taxon>
        <taxon>Peduoviridae</taxon>
        <taxon>Maltschvirus</taxon>
        <taxon>Maltschvirus maltsch</taxon>
    </lineage>
</organism>
<dbReference type="Pfam" id="PF07486">
    <property type="entry name" value="Hydrolase_2"/>
    <property type="match status" value="1"/>
</dbReference>
<name>A0A6J5MAI2_9CAUD</name>